<evidence type="ECO:0000313" key="1">
    <source>
        <dbReference type="EMBL" id="PSF36236.1"/>
    </source>
</evidence>
<dbReference type="RefSeq" id="WP_106457421.1">
    <property type="nucleotide sequence ID" value="NZ_PXOH01000014.1"/>
</dbReference>
<dbReference type="AlphaFoldDB" id="A0A2T1LWN0"/>
<dbReference type="EMBL" id="PXOH01000014">
    <property type="protein sequence ID" value="PSF36236.1"/>
    <property type="molecule type" value="Genomic_DNA"/>
</dbReference>
<name>A0A2T1LWN0_9CHRO</name>
<evidence type="ECO:0000313" key="2">
    <source>
        <dbReference type="Proteomes" id="UP000239001"/>
    </source>
</evidence>
<dbReference type="Pfam" id="PF03452">
    <property type="entry name" value="Anp1"/>
    <property type="match status" value="2"/>
</dbReference>
<dbReference type="Gene3D" id="3.90.550.10">
    <property type="entry name" value="Spore Coat Polysaccharide Biosynthesis Protein SpsA, Chain A"/>
    <property type="match status" value="2"/>
</dbReference>
<gene>
    <name evidence="1" type="ORF">C7H19_13590</name>
</gene>
<protein>
    <recommendedName>
        <fullName evidence="3">Glycosyltransferase</fullName>
    </recommendedName>
</protein>
<keyword evidence="2" id="KW-1185">Reference proteome</keyword>
<dbReference type="PANTHER" id="PTHR43083">
    <property type="entry name" value="MANNAN POLYMERASE II"/>
    <property type="match status" value="1"/>
</dbReference>
<evidence type="ECO:0008006" key="3">
    <source>
        <dbReference type="Google" id="ProtNLM"/>
    </source>
</evidence>
<dbReference type="OrthoDB" id="9802987at2"/>
<accession>A0A2T1LWN0</accession>
<reference evidence="1 2" key="2">
    <citation type="submission" date="2018-03" db="EMBL/GenBank/DDBJ databases">
        <authorList>
            <person name="Keele B.F."/>
        </authorList>
    </citation>
    <scope>NUCLEOTIDE SEQUENCE [LARGE SCALE GENOMIC DNA]</scope>
    <source>
        <strain evidence="1 2">CCALA 016</strain>
    </source>
</reference>
<organism evidence="1 2">
    <name type="scientific">Aphanothece hegewaldii CCALA 016</name>
    <dbReference type="NCBI Taxonomy" id="2107694"/>
    <lineage>
        <taxon>Bacteria</taxon>
        <taxon>Bacillati</taxon>
        <taxon>Cyanobacteriota</taxon>
        <taxon>Cyanophyceae</taxon>
        <taxon>Oscillatoriophycideae</taxon>
        <taxon>Chroococcales</taxon>
        <taxon>Aphanothecaceae</taxon>
        <taxon>Aphanothece</taxon>
    </lineage>
</organism>
<dbReference type="InterPro" id="IPR029044">
    <property type="entry name" value="Nucleotide-diphossugar_trans"/>
</dbReference>
<dbReference type="Proteomes" id="UP000239001">
    <property type="component" value="Unassembled WGS sequence"/>
</dbReference>
<sequence>MDNTEKILILTPVKDAELSLETYFKLLEQLTYPHHLISLAFLESDSIDQTYKELKKRLPQLNQKFDSANLWKKDYGFRIPEGMPRWALKIQVQRRTILAKSRNQLLFHALNEQDWVLWIDVDVIEYPPDIIERFLNTGKVIVHPHCVKKYGGNSFDLNAWRDKGKRYMHDLRKEGDLVKIHGVGGTMLFIKADIHREGLVFPPFLYGNQSKLIRHDNYFSGTKGIEWLLSKKYKGEIETEGLGMMAYDMGYECWGMPNLEIIHKDA</sequence>
<proteinExistence type="predicted"/>
<reference evidence="1 2" key="1">
    <citation type="submission" date="2018-03" db="EMBL/GenBank/DDBJ databases">
        <title>The ancient ancestry and fast evolution of plastids.</title>
        <authorList>
            <person name="Moore K.R."/>
            <person name="Magnabosco C."/>
            <person name="Momper L."/>
            <person name="Gold D.A."/>
            <person name="Bosak T."/>
            <person name="Fournier G.P."/>
        </authorList>
    </citation>
    <scope>NUCLEOTIDE SEQUENCE [LARGE SCALE GENOMIC DNA]</scope>
    <source>
        <strain evidence="1 2">CCALA 016</strain>
    </source>
</reference>
<dbReference type="PANTHER" id="PTHR43083:SF6">
    <property type="entry name" value="MANNAN POLYMERASE COMPLEXES SUBUNIT MNN9"/>
    <property type="match status" value="1"/>
</dbReference>
<dbReference type="InterPro" id="IPR052086">
    <property type="entry name" value="Mannan_Polymerase_Subunit"/>
</dbReference>
<dbReference type="SUPFAM" id="SSF53448">
    <property type="entry name" value="Nucleotide-diphospho-sugar transferases"/>
    <property type="match status" value="1"/>
</dbReference>
<comment type="caution">
    <text evidence="1">The sequence shown here is derived from an EMBL/GenBank/DDBJ whole genome shotgun (WGS) entry which is preliminary data.</text>
</comment>